<sequence>MLPLHSKKKIKEQNFLKCVQLLGHQLLLLLCQCIPLVVRLLDNRFYGQAPPAIMPPQPGFGYQQQLLPGMSPGGPPMPNFFVPMVQQGQQGQRPGGGHGGPVPVQQGQQPLPFVQQQGIYCALSHYLRDAGVSQPISIGAFSSALANASPSDQRTMLGENLYPLVEQLEPEYAAKITGMLLEMDKTEVLHLLESPEALRAEVAEAMEVLRNVQQQQVTNPAHQLAALPFYDGILKKECKTS</sequence>
<organism evidence="1 2">
    <name type="scientific">Vaccinium darrowii</name>
    <dbReference type="NCBI Taxonomy" id="229202"/>
    <lineage>
        <taxon>Eukaryota</taxon>
        <taxon>Viridiplantae</taxon>
        <taxon>Streptophyta</taxon>
        <taxon>Embryophyta</taxon>
        <taxon>Tracheophyta</taxon>
        <taxon>Spermatophyta</taxon>
        <taxon>Magnoliopsida</taxon>
        <taxon>eudicotyledons</taxon>
        <taxon>Gunneridae</taxon>
        <taxon>Pentapetalae</taxon>
        <taxon>asterids</taxon>
        <taxon>Ericales</taxon>
        <taxon>Ericaceae</taxon>
        <taxon>Vaccinioideae</taxon>
        <taxon>Vaccinieae</taxon>
        <taxon>Vaccinium</taxon>
    </lineage>
</organism>
<keyword evidence="2" id="KW-1185">Reference proteome</keyword>
<reference evidence="1 2" key="1">
    <citation type="journal article" date="2021" name="Hortic Res">
        <title>High-quality reference genome and annotation aids understanding of berry development for evergreen blueberry (Vaccinium darrowii).</title>
        <authorList>
            <person name="Yu J."/>
            <person name="Hulse-Kemp A.M."/>
            <person name="Babiker E."/>
            <person name="Staton M."/>
        </authorList>
    </citation>
    <scope>NUCLEOTIDE SEQUENCE [LARGE SCALE GENOMIC DNA]</scope>
    <source>
        <strain evidence="2">cv. NJ 8807/NJ 8810</strain>
        <tissue evidence="1">Young leaf</tissue>
    </source>
</reference>
<name>A0ACB7X4L0_9ERIC</name>
<evidence type="ECO:0000313" key="2">
    <source>
        <dbReference type="Proteomes" id="UP000828048"/>
    </source>
</evidence>
<comment type="caution">
    <text evidence="1">The sequence shown here is derived from an EMBL/GenBank/DDBJ whole genome shotgun (WGS) entry which is preliminary data.</text>
</comment>
<proteinExistence type="predicted"/>
<dbReference type="Proteomes" id="UP000828048">
    <property type="component" value="Chromosome 2"/>
</dbReference>
<gene>
    <name evidence="1" type="ORF">Vadar_027475</name>
</gene>
<protein>
    <submittedName>
        <fullName evidence="1">Uncharacterized protein</fullName>
    </submittedName>
</protein>
<evidence type="ECO:0000313" key="1">
    <source>
        <dbReference type="EMBL" id="KAH7835573.1"/>
    </source>
</evidence>
<dbReference type="EMBL" id="CM037152">
    <property type="protein sequence ID" value="KAH7835573.1"/>
    <property type="molecule type" value="Genomic_DNA"/>
</dbReference>
<accession>A0ACB7X4L0</accession>